<accession>A9FPF7</accession>
<dbReference type="AlphaFoldDB" id="A9FPF7"/>
<feature type="compositionally biased region" description="Gly residues" evidence="10">
    <location>
        <begin position="30"/>
        <end position="121"/>
    </location>
</feature>
<dbReference type="InterPro" id="IPR043595">
    <property type="entry name" value="FaeB/C/D"/>
</dbReference>
<keyword evidence="4" id="KW-0858">Xylan degradation</keyword>
<evidence type="ECO:0000256" key="2">
    <source>
        <dbReference type="ARBA" id="ARBA00010278"/>
    </source>
</evidence>
<dbReference type="Gene3D" id="3.40.50.1820">
    <property type="entry name" value="alpha/beta hydrolase"/>
    <property type="match status" value="1"/>
</dbReference>
<gene>
    <name evidence="12" type="ordered locus">sce1896</name>
</gene>
<dbReference type="KEGG" id="scl:sce1896"/>
<dbReference type="GO" id="GO:0005576">
    <property type="term" value="C:extracellular region"/>
    <property type="evidence" value="ECO:0007669"/>
    <property type="project" value="UniProtKB-SubCell"/>
</dbReference>
<dbReference type="InterPro" id="IPR029058">
    <property type="entry name" value="AB_hydrolase_fold"/>
</dbReference>
<feature type="chain" id="PRO_5002737834" evidence="11">
    <location>
        <begin position="21"/>
        <end position="404"/>
    </location>
</feature>
<comment type="similarity">
    <text evidence="2">Belongs to the faeC family.</text>
</comment>
<dbReference type="GO" id="GO:0030600">
    <property type="term" value="F:feruloyl esterase activity"/>
    <property type="evidence" value="ECO:0007669"/>
    <property type="project" value="InterPro"/>
</dbReference>
<keyword evidence="13" id="KW-1185">Reference proteome</keyword>
<evidence type="ECO:0000256" key="3">
    <source>
        <dbReference type="ARBA" id="ARBA00022525"/>
    </source>
</evidence>
<sequence>MNRASLVVILTSFACASALVGCSSDSGDTQGSGGSAPNGSAGTGAVGTGGSATGGSGTGGSDTGGSATGGSATGGSGTGGSDTGGSATGGSGTGGSDTGGAAGSGGSGAGGAGSGGGAGGGSDTGTLSAGCGKTPTIDASMYNNGNPISITAANRQRRYILSVPANYDNKKPYRLVIAWHQLDGNDKQMYQQNYYWLKDIADAASSTIFVAPNGEKNGTPCTGNGNGESGCGWPDSSGSNVALADAVVEQVEQNFCIDKSKIFANGWSYGGSMSYRTACSRPLDGTGTWGVRAVAVYNGMAQLSAGNCKPSEAVAFYASHGTDDNVLQYSAGVSMAQTYAGLNGCTWKEPTRATGNHVCTNFMGCTTGYPVEFCSFVGPHTPDPPREGGQRWQPQEVWKFFSQF</sequence>
<comment type="function">
    <text evidence="9">Involved in degradation of plant cell walls. Hydrolyzes the feruloyl-arabinose ester bond in arabinoxylans, and the feruloyl-galactose ester bond in pectin. Active against paranitrophenyl-acetate, methyl ferulate and wheat arabinoxylan.</text>
</comment>
<name>A9FPF7_SORC5</name>
<keyword evidence="6" id="KW-0378">Hydrolase</keyword>
<dbReference type="PANTHER" id="PTHR38050">
    <property type="match status" value="1"/>
</dbReference>
<evidence type="ECO:0000313" key="13">
    <source>
        <dbReference type="Proteomes" id="UP000002139"/>
    </source>
</evidence>
<evidence type="ECO:0000256" key="4">
    <source>
        <dbReference type="ARBA" id="ARBA00022651"/>
    </source>
</evidence>
<keyword evidence="7" id="KW-0119">Carbohydrate metabolism</keyword>
<dbReference type="PANTHER" id="PTHR38050:SF1">
    <property type="entry name" value="FERULOYL ESTERASE C"/>
    <property type="match status" value="1"/>
</dbReference>
<dbReference type="HOGENOM" id="CLU_027551_2_0_7"/>
<evidence type="ECO:0000256" key="9">
    <source>
        <dbReference type="ARBA" id="ARBA00025250"/>
    </source>
</evidence>
<keyword evidence="5 11" id="KW-0732">Signal</keyword>
<protein>
    <submittedName>
        <fullName evidence="12">Esterase</fullName>
    </submittedName>
</protein>
<proteinExistence type="inferred from homology"/>
<evidence type="ECO:0000256" key="7">
    <source>
        <dbReference type="ARBA" id="ARBA00023277"/>
    </source>
</evidence>
<dbReference type="PROSITE" id="PS51257">
    <property type="entry name" value="PROKAR_LIPOPROTEIN"/>
    <property type="match status" value="1"/>
</dbReference>
<evidence type="ECO:0000256" key="6">
    <source>
        <dbReference type="ARBA" id="ARBA00022801"/>
    </source>
</evidence>
<evidence type="ECO:0000256" key="1">
    <source>
        <dbReference type="ARBA" id="ARBA00004613"/>
    </source>
</evidence>
<keyword evidence="8" id="KW-0624">Polysaccharide degradation</keyword>
<dbReference type="eggNOG" id="COG3509">
    <property type="taxonomic scope" value="Bacteria"/>
</dbReference>
<comment type="subcellular location">
    <subcellularLocation>
        <location evidence="1">Secreted</location>
    </subcellularLocation>
</comment>
<evidence type="ECO:0000256" key="10">
    <source>
        <dbReference type="SAM" id="MobiDB-lite"/>
    </source>
</evidence>
<evidence type="ECO:0000256" key="5">
    <source>
        <dbReference type="ARBA" id="ARBA00022729"/>
    </source>
</evidence>
<evidence type="ECO:0000313" key="12">
    <source>
        <dbReference type="EMBL" id="CAN92054.1"/>
    </source>
</evidence>
<dbReference type="EMBL" id="AM746676">
    <property type="protein sequence ID" value="CAN92054.1"/>
    <property type="molecule type" value="Genomic_DNA"/>
</dbReference>
<dbReference type="RefSeq" id="WP_012234531.1">
    <property type="nucleotide sequence ID" value="NC_010162.1"/>
</dbReference>
<organism evidence="12 13">
    <name type="scientific">Sorangium cellulosum (strain So ce56)</name>
    <name type="common">Polyangium cellulosum (strain So ce56)</name>
    <dbReference type="NCBI Taxonomy" id="448385"/>
    <lineage>
        <taxon>Bacteria</taxon>
        <taxon>Pseudomonadati</taxon>
        <taxon>Myxococcota</taxon>
        <taxon>Polyangia</taxon>
        <taxon>Polyangiales</taxon>
        <taxon>Polyangiaceae</taxon>
        <taxon>Sorangium</taxon>
    </lineage>
</organism>
<feature type="region of interest" description="Disordered" evidence="10">
    <location>
        <begin position="26"/>
        <end position="121"/>
    </location>
</feature>
<evidence type="ECO:0000256" key="8">
    <source>
        <dbReference type="ARBA" id="ARBA00023326"/>
    </source>
</evidence>
<reference evidence="12 13" key="1">
    <citation type="journal article" date="2007" name="Nat. Biotechnol.">
        <title>Complete genome sequence of the myxobacterium Sorangium cellulosum.</title>
        <authorList>
            <person name="Schneiker S."/>
            <person name="Perlova O."/>
            <person name="Kaiser O."/>
            <person name="Gerth K."/>
            <person name="Alici A."/>
            <person name="Altmeyer M.O."/>
            <person name="Bartels D."/>
            <person name="Bekel T."/>
            <person name="Beyer S."/>
            <person name="Bode E."/>
            <person name="Bode H.B."/>
            <person name="Bolten C.J."/>
            <person name="Choudhuri J.V."/>
            <person name="Doss S."/>
            <person name="Elnakady Y.A."/>
            <person name="Frank B."/>
            <person name="Gaigalat L."/>
            <person name="Goesmann A."/>
            <person name="Groeger C."/>
            <person name="Gross F."/>
            <person name="Jelsbak L."/>
            <person name="Jelsbak L."/>
            <person name="Kalinowski J."/>
            <person name="Kegler C."/>
            <person name="Knauber T."/>
            <person name="Konietzny S."/>
            <person name="Kopp M."/>
            <person name="Krause L."/>
            <person name="Krug D."/>
            <person name="Linke B."/>
            <person name="Mahmud T."/>
            <person name="Martinez-Arias R."/>
            <person name="McHardy A.C."/>
            <person name="Merai M."/>
            <person name="Meyer F."/>
            <person name="Mormann S."/>
            <person name="Munoz-Dorado J."/>
            <person name="Perez J."/>
            <person name="Pradella S."/>
            <person name="Rachid S."/>
            <person name="Raddatz G."/>
            <person name="Rosenau F."/>
            <person name="Rueckert C."/>
            <person name="Sasse F."/>
            <person name="Scharfe M."/>
            <person name="Schuster S.C."/>
            <person name="Suen G."/>
            <person name="Treuner-Lange A."/>
            <person name="Velicer G.J."/>
            <person name="Vorholter F.-J."/>
            <person name="Weissman K.J."/>
            <person name="Welch R.D."/>
            <person name="Wenzel S.C."/>
            <person name="Whitworth D.E."/>
            <person name="Wilhelm S."/>
            <person name="Wittmann C."/>
            <person name="Bloecker H."/>
            <person name="Puehler A."/>
            <person name="Mueller R."/>
        </authorList>
    </citation>
    <scope>NUCLEOTIDE SEQUENCE [LARGE SCALE GENOMIC DNA]</scope>
    <source>
        <strain evidence="13">So ce56</strain>
    </source>
</reference>
<dbReference type="STRING" id="448385.sce1896"/>
<dbReference type="Proteomes" id="UP000002139">
    <property type="component" value="Chromosome"/>
</dbReference>
<dbReference type="GO" id="GO:0045493">
    <property type="term" value="P:xylan catabolic process"/>
    <property type="evidence" value="ECO:0007669"/>
    <property type="project" value="UniProtKB-KW"/>
</dbReference>
<keyword evidence="3" id="KW-0964">Secreted</keyword>
<dbReference type="SUPFAM" id="SSF53474">
    <property type="entry name" value="alpha/beta-Hydrolases"/>
    <property type="match status" value="1"/>
</dbReference>
<feature type="signal peptide" evidence="11">
    <location>
        <begin position="1"/>
        <end position="20"/>
    </location>
</feature>
<dbReference type="OrthoDB" id="9767239at2"/>
<evidence type="ECO:0000256" key="11">
    <source>
        <dbReference type="SAM" id="SignalP"/>
    </source>
</evidence>